<dbReference type="InterPro" id="IPR007714">
    <property type="entry name" value="CFA20_dom"/>
</dbReference>
<comment type="caution">
    <text evidence="3">The sequence shown here is derived from an EMBL/GenBank/DDBJ whole genome shotgun (WGS) entry which is preliminary data.</text>
</comment>
<protein>
    <recommendedName>
        <fullName evidence="2">CFA20 domain-containing protein</fullName>
    </recommendedName>
</protein>
<feature type="compositionally biased region" description="Polar residues" evidence="1">
    <location>
        <begin position="231"/>
        <end position="241"/>
    </location>
</feature>
<name>A0AAV6GK83_9TELE</name>
<reference evidence="3" key="1">
    <citation type="submission" date="2020-10" db="EMBL/GenBank/DDBJ databases">
        <title>Chromosome-scale genome assembly of the Allis shad, Alosa alosa.</title>
        <authorList>
            <person name="Margot Z."/>
            <person name="Christophe K."/>
            <person name="Cabau C."/>
            <person name="Louis A."/>
            <person name="Berthelot C."/>
            <person name="Parey E."/>
            <person name="Roest Crollius H."/>
            <person name="Montfort J."/>
            <person name="Robinson-Rechavi M."/>
            <person name="Bucao C."/>
            <person name="Bouchez O."/>
            <person name="Gislard M."/>
            <person name="Lluch J."/>
            <person name="Milhes M."/>
            <person name="Lampietro C."/>
            <person name="Lopez Roques C."/>
            <person name="Donnadieu C."/>
            <person name="Braasch I."/>
            <person name="Desvignes T."/>
            <person name="Postlethwait J."/>
            <person name="Bobe J."/>
            <person name="Guiguen Y."/>
        </authorList>
    </citation>
    <scope>NUCLEOTIDE SEQUENCE</scope>
    <source>
        <strain evidence="3">M-15738</strain>
        <tissue evidence="3">Blood</tissue>
    </source>
</reference>
<feature type="domain" description="CFA20" evidence="2">
    <location>
        <begin position="1"/>
        <end position="173"/>
    </location>
</feature>
<feature type="compositionally biased region" description="Basic and acidic residues" evidence="1">
    <location>
        <begin position="459"/>
        <end position="469"/>
    </location>
</feature>
<sequence length="765" mass="83219">MFKNEYQGGPVVEIFSAQGKDPVAKWKLSGGPSGISKEFDKEVKGFVYCLEGSSQTNRMQIPRDSKMALGLVQKFLVLQVKVPLGKDFSTELLITDAGHLKRRLYLSTVHKEVSATPLHARIPLTSLARNVWCNMCIDVGSFTQEMFKGAVFMHLDSISISASCKVRRIFTMKAEPADSDRDLYIYRHGRLDEIPRACQFPVEVQHITKVISMKTASASDVRAGSWKTDSEQTGPPASARSTKSHDSSHVAFGSRVARPPPSIGKKNNPAPSRQGQEDKGRSRKLQPCPPPDRPASEQTQTRRPQMHSAGRERPNLTERGIVPQKWEVEQAPTLHPVQPAIGHNRADASEDEVTSLCSLEDGCLDSSDQEAGQLDDEPDPLSVPCESLAPLSAPLAPGQRGDSDVSDKEEPLLVLEEEGEEEEVFTFSSRPHSARRGQGLSNSVQEMTFDPTALGEDDGGMRKEARPEDDFIGSESEEDDAYAKFLLQRGAVQSSPAPCTSPEPSHLASGSGSHRKSPGEPRQTSPKAAGPTCSPGVSEGSRRPDHGSVAPTRCLSPGAPRLSSRLECPGARKSGPGGDCRTSLSKRSLREIPPEDWRIQAGDGGRRAALVSSGGGLPRPGDAEEEEELRMLASLCREQTEDDDGSGGGGLSASQRHRCNVSLSTSSDDTTTWTQCYPVPDSQGQYYQKEMNPLLHSNPREWMDVLSPPVIPPSQQRAKGKDDLCKVTDEGADNSCDGEEFLNLLYDPGLSCYFDPQSGKYYELA</sequence>
<evidence type="ECO:0000259" key="2">
    <source>
        <dbReference type="Pfam" id="PF05018"/>
    </source>
</evidence>
<dbReference type="PANTHER" id="PTHR12458">
    <property type="entry name" value="ORF PROTEIN"/>
    <property type="match status" value="1"/>
</dbReference>
<gene>
    <name evidence="3" type="ORF">AALO_G00135530</name>
</gene>
<dbReference type="Pfam" id="PF05018">
    <property type="entry name" value="CFA20_dom"/>
    <property type="match status" value="1"/>
</dbReference>
<feature type="compositionally biased region" description="Basic and acidic residues" evidence="1">
    <location>
        <begin position="401"/>
        <end position="411"/>
    </location>
</feature>
<feature type="compositionally biased region" description="Acidic residues" evidence="1">
    <location>
        <begin position="470"/>
        <end position="480"/>
    </location>
</feature>
<dbReference type="EMBL" id="JADWDJ010000010">
    <property type="protein sequence ID" value="KAG5274382.1"/>
    <property type="molecule type" value="Genomic_DNA"/>
</dbReference>
<feature type="compositionally biased region" description="Basic and acidic residues" evidence="1">
    <location>
        <begin position="588"/>
        <end position="598"/>
    </location>
</feature>
<feature type="compositionally biased region" description="Low complexity" evidence="1">
    <location>
        <begin position="662"/>
        <end position="672"/>
    </location>
</feature>
<proteinExistence type="predicted"/>
<dbReference type="AlphaFoldDB" id="A0AAV6GK83"/>
<keyword evidence="4" id="KW-1185">Reference proteome</keyword>
<accession>A0AAV6GK83</accession>
<evidence type="ECO:0000313" key="4">
    <source>
        <dbReference type="Proteomes" id="UP000823561"/>
    </source>
</evidence>
<feature type="region of interest" description="Disordered" evidence="1">
    <location>
        <begin position="218"/>
        <end position="673"/>
    </location>
</feature>
<evidence type="ECO:0000256" key="1">
    <source>
        <dbReference type="SAM" id="MobiDB-lite"/>
    </source>
</evidence>
<dbReference type="InterPro" id="IPR040441">
    <property type="entry name" value="CFA20/CFAP20DC"/>
</dbReference>
<feature type="compositionally biased region" description="Acidic residues" evidence="1">
    <location>
        <begin position="415"/>
        <end position="424"/>
    </location>
</feature>
<organism evidence="3 4">
    <name type="scientific">Alosa alosa</name>
    <name type="common">allis shad</name>
    <dbReference type="NCBI Taxonomy" id="278164"/>
    <lineage>
        <taxon>Eukaryota</taxon>
        <taxon>Metazoa</taxon>
        <taxon>Chordata</taxon>
        <taxon>Craniata</taxon>
        <taxon>Vertebrata</taxon>
        <taxon>Euteleostomi</taxon>
        <taxon>Actinopterygii</taxon>
        <taxon>Neopterygii</taxon>
        <taxon>Teleostei</taxon>
        <taxon>Clupei</taxon>
        <taxon>Clupeiformes</taxon>
        <taxon>Clupeoidei</taxon>
        <taxon>Clupeidae</taxon>
        <taxon>Alosa</taxon>
    </lineage>
</organism>
<dbReference type="Proteomes" id="UP000823561">
    <property type="component" value="Chromosome 10"/>
</dbReference>
<evidence type="ECO:0000313" key="3">
    <source>
        <dbReference type="EMBL" id="KAG5274382.1"/>
    </source>
</evidence>